<dbReference type="AlphaFoldDB" id="A0A6L5X9B2"/>
<comment type="function">
    <text evidence="5">Acts both as a biotin--[acetyl-CoA-carboxylase] ligase and a repressor.</text>
</comment>
<dbReference type="EC" id="6.3.4.15" evidence="5"/>
<gene>
    <name evidence="5" type="primary">birA</name>
    <name evidence="7" type="ORF">FYJ35_08410</name>
</gene>
<dbReference type="GO" id="GO:0009249">
    <property type="term" value="P:protein lipoylation"/>
    <property type="evidence" value="ECO:0007669"/>
    <property type="project" value="UniProtKB-ARBA"/>
</dbReference>
<organism evidence="7 8">
    <name type="scientific">Porcincola intestinalis</name>
    <dbReference type="NCBI Taxonomy" id="2606632"/>
    <lineage>
        <taxon>Bacteria</taxon>
        <taxon>Bacillati</taxon>
        <taxon>Bacillota</taxon>
        <taxon>Clostridia</taxon>
        <taxon>Lachnospirales</taxon>
        <taxon>Lachnospiraceae</taxon>
        <taxon>Porcincola</taxon>
    </lineage>
</organism>
<dbReference type="InterPro" id="IPR013196">
    <property type="entry name" value="HTH_11"/>
</dbReference>
<sequence length="327" mass="36361">MKEKVLRALRDEDDYVSGQALCEKLGVSRTAVWKAIQSLREDGYVIEAVPNKGYRITGCPDTIAAEEVASRLRTKWMGKKLYYFSTIDSTNQYAKKLGEEQAPDGTIVIADEQTAGKGRSGRHWVTPPKSAIAFTILVRPKLPPSRISMVTLVKGLAVCNAIRQLYSLPAGIKWPNDVVIHGRKICGILTEMSAEVDGVHYVVIGTGINANLTSFPEEIRKIATSLELELGHPVDRAQVLCRVIELFEQYYDLFEKRGDLTDLQEMYNKELLNLNQKVRVLDPKGAYTGTALGIDPEGELLVKRDDDGKTVKVWSGEVSVRGIYGYV</sequence>
<name>A0A6L5X9B2_9FIRM</name>
<dbReference type="InterPro" id="IPR008988">
    <property type="entry name" value="Transcriptional_repressor_C"/>
</dbReference>
<feature type="binding site" evidence="5">
    <location>
        <begin position="89"/>
        <end position="91"/>
    </location>
    <ligand>
        <name>biotin</name>
        <dbReference type="ChEBI" id="CHEBI:57586"/>
    </ligand>
</feature>
<dbReference type="RefSeq" id="WP_154525530.1">
    <property type="nucleotide sequence ID" value="NZ_JAXEDB010000044.1"/>
</dbReference>
<dbReference type="GO" id="GO:0016740">
    <property type="term" value="F:transferase activity"/>
    <property type="evidence" value="ECO:0007669"/>
    <property type="project" value="UniProtKB-ARBA"/>
</dbReference>
<dbReference type="InterPro" id="IPR036388">
    <property type="entry name" value="WH-like_DNA-bd_sf"/>
</dbReference>
<comment type="similarity">
    <text evidence="5">Belongs to the biotin--protein ligase family.</text>
</comment>
<dbReference type="GO" id="GO:0005737">
    <property type="term" value="C:cytoplasm"/>
    <property type="evidence" value="ECO:0007669"/>
    <property type="project" value="TreeGrafter"/>
</dbReference>
<dbReference type="Gene3D" id="3.30.930.10">
    <property type="entry name" value="Bira Bifunctional Protein, Domain 2"/>
    <property type="match status" value="1"/>
</dbReference>
<keyword evidence="5" id="KW-0804">Transcription</keyword>
<keyword evidence="3 5" id="KW-0067">ATP-binding</keyword>
<keyword evidence="5" id="KW-0238">DNA-binding</keyword>
<keyword evidence="4 5" id="KW-0092">Biotin</keyword>
<feature type="binding site" evidence="5">
    <location>
        <position position="113"/>
    </location>
    <ligand>
        <name>biotin</name>
        <dbReference type="ChEBI" id="CHEBI:57586"/>
    </ligand>
</feature>
<feature type="domain" description="BPL/LPL catalytic" evidence="6">
    <location>
        <begin position="66"/>
        <end position="255"/>
    </location>
</feature>
<comment type="caution">
    <text evidence="7">The sequence shown here is derived from an EMBL/GenBank/DDBJ whole genome shotgun (WGS) entry which is preliminary data.</text>
</comment>
<comment type="catalytic activity">
    <reaction evidence="5">
        <text>biotin + L-lysyl-[protein] + ATP = N(6)-biotinyl-L-lysyl-[protein] + AMP + diphosphate + H(+)</text>
        <dbReference type="Rhea" id="RHEA:11756"/>
        <dbReference type="Rhea" id="RHEA-COMP:9752"/>
        <dbReference type="Rhea" id="RHEA-COMP:10505"/>
        <dbReference type="ChEBI" id="CHEBI:15378"/>
        <dbReference type="ChEBI" id="CHEBI:29969"/>
        <dbReference type="ChEBI" id="CHEBI:30616"/>
        <dbReference type="ChEBI" id="CHEBI:33019"/>
        <dbReference type="ChEBI" id="CHEBI:57586"/>
        <dbReference type="ChEBI" id="CHEBI:83144"/>
        <dbReference type="ChEBI" id="CHEBI:456215"/>
        <dbReference type="EC" id="6.3.4.15"/>
    </reaction>
</comment>
<evidence type="ECO:0000256" key="5">
    <source>
        <dbReference type="HAMAP-Rule" id="MF_00978"/>
    </source>
</evidence>
<reference evidence="7 8" key="1">
    <citation type="submission" date="2019-08" db="EMBL/GenBank/DDBJ databases">
        <title>In-depth cultivation of the pig gut microbiome towards novel bacterial diversity and tailored functional studies.</title>
        <authorList>
            <person name="Wylensek D."/>
            <person name="Hitch T.C.A."/>
            <person name="Clavel T."/>
        </authorList>
    </citation>
    <scope>NUCLEOTIDE SEQUENCE [LARGE SCALE GENOMIC DNA]</scope>
    <source>
        <strain evidence="7 8">Oil+RF-744-WCA-WT-11</strain>
    </source>
</reference>
<dbReference type="GO" id="GO:0003677">
    <property type="term" value="F:DNA binding"/>
    <property type="evidence" value="ECO:0007669"/>
    <property type="project" value="UniProtKB-UniRule"/>
</dbReference>
<evidence type="ECO:0000313" key="8">
    <source>
        <dbReference type="Proteomes" id="UP000481852"/>
    </source>
</evidence>
<dbReference type="Pfam" id="PF03099">
    <property type="entry name" value="BPL_LplA_LipB"/>
    <property type="match status" value="1"/>
</dbReference>
<evidence type="ECO:0000256" key="4">
    <source>
        <dbReference type="ARBA" id="ARBA00023267"/>
    </source>
</evidence>
<evidence type="ECO:0000256" key="2">
    <source>
        <dbReference type="ARBA" id="ARBA00022741"/>
    </source>
</evidence>
<dbReference type="PANTHER" id="PTHR12835">
    <property type="entry name" value="BIOTIN PROTEIN LIGASE"/>
    <property type="match status" value="1"/>
</dbReference>
<dbReference type="Gene3D" id="2.30.30.100">
    <property type="match status" value="1"/>
</dbReference>
<dbReference type="GO" id="GO:0004077">
    <property type="term" value="F:biotin--[biotin carboxyl-carrier protein] ligase activity"/>
    <property type="evidence" value="ECO:0007669"/>
    <property type="project" value="UniProtKB-UniRule"/>
</dbReference>
<dbReference type="Proteomes" id="UP000481852">
    <property type="component" value="Unassembled WGS sequence"/>
</dbReference>
<dbReference type="InterPro" id="IPR003142">
    <property type="entry name" value="BPL_C"/>
</dbReference>
<keyword evidence="2 5" id="KW-0547">Nucleotide-binding</keyword>
<accession>A0A6L5X9B2</accession>
<dbReference type="InterPro" id="IPR036390">
    <property type="entry name" value="WH_DNA-bd_sf"/>
</dbReference>
<dbReference type="InterPro" id="IPR030855">
    <property type="entry name" value="Bifunct_BirA"/>
</dbReference>
<comment type="caution">
    <text evidence="5">Lacks conserved residue(s) required for the propagation of feature annotation.</text>
</comment>
<keyword evidence="5" id="KW-0805">Transcription regulation</keyword>
<evidence type="ECO:0000313" key="7">
    <source>
        <dbReference type="EMBL" id="MSS15062.1"/>
    </source>
</evidence>
<dbReference type="GO" id="GO:0006355">
    <property type="term" value="P:regulation of DNA-templated transcription"/>
    <property type="evidence" value="ECO:0007669"/>
    <property type="project" value="UniProtKB-UniRule"/>
</dbReference>
<dbReference type="Pfam" id="PF08279">
    <property type="entry name" value="HTH_11"/>
    <property type="match status" value="1"/>
</dbReference>
<keyword evidence="8" id="KW-1185">Reference proteome</keyword>
<protein>
    <recommendedName>
        <fullName evidence="5">Bifunctional ligase/repressor BirA</fullName>
    </recommendedName>
    <alternativeName>
        <fullName evidence="5">Biotin--[acetyl-CoA-carboxylase] ligase</fullName>
        <ecNumber evidence="5">6.3.4.15</ecNumber>
    </alternativeName>
    <alternativeName>
        <fullName evidence="5">Biotin--protein ligase</fullName>
    </alternativeName>
    <alternativeName>
        <fullName evidence="5">Biotin-[acetyl-CoA carboxylase] synthetase</fullName>
    </alternativeName>
</protein>
<dbReference type="CDD" id="cd16442">
    <property type="entry name" value="BPL"/>
    <property type="match status" value="1"/>
</dbReference>
<dbReference type="EMBL" id="VULZ01000008">
    <property type="protein sequence ID" value="MSS15062.1"/>
    <property type="molecule type" value="Genomic_DNA"/>
</dbReference>
<feature type="binding site" evidence="5">
    <location>
        <position position="184"/>
    </location>
    <ligand>
        <name>biotin</name>
        <dbReference type="ChEBI" id="CHEBI:57586"/>
    </ligand>
</feature>
<dbReference type="InterPro" id="IPR004143">
    <property type="entry name" value="BPL_LPL_catalytic"/>
</dbReference>
<dbReference type="SUPFAM" id="SSF46785">
    <property type="entry name" value="Winged helix' DNA-binding domain"/>
    <property type="match status" value="1"/>
</dbReference>
<dbReference type="InterPro" id="IPR045864">
    <property type="entry name" value="aa-tRNA-synth_II/BPL/LPL"/>
</dbReference>
<dbReference type="NCBIfam" id="TIGR00121">
    <property type="entry name" value="birA_ligase"/>
    <property type="match status" value="1"/>
</dbReference>
<dbReference type="SUPFAM" id="SSF55681">
    <property type="entry name" value="Class II aaRS and biotin synthetases"/>
    <property type="match status" value="1"/>
</dbReference>
<dbReference type="PROSITE" id="PS51733">
    <property type="entry name" value="BPL_LPL_CATALYTIC"/>
    <property type="match status" value="1"/>
</dbReference>
<dbReference type="PANTHER" id="PTHR12835:SF5">
    <property type="entry name" value="BIOTIN--PROTEIN LIGASE"/>
    <property type="match status" value="1"/>
</dbReference>
<dbReference type="Gene3D" id="1.10.10.10">
    <property type="entry name" value="Winged helix-like DNA-binding domain superfamily/Winged helix DNA-binding domain"/>
    <property type="match status" value="1"/>
</dbReference>
<feature type="DNA-binding region" description="H-T-H motif" evidence="5">
    <location>
        <begin position="18"/>
        <end position="37"/>
    </location>
</feature>
<evidence type="ECO:0000259" key="6">
    <source>
        <dbReference type="PROSITE" id="PS51733"/>
    </source>
</evidence>
<keyword evidence="1 5" id="KW-0436">Ligase</keyword>
<dbReference type="Pfam" id="PF02237">
    <property type="entry name" value="BPL_C"/>
    <property type="match status" value="1"/>
</dbReference>
<keyword evidence="5" id="KW-0678">Repressor</keyword>
<dbReference type="GO" id="GO:0005524">
    <property type="term" value="F:ATP binding"/>
    <property type="evidence" value="ECO:0007669"/>
    <property type="project" value="UniProtKB-UniRule"/>
</dbReference>
<evidence type="ECO:0000256" key="3">
    <source>
        <dbReference type="ARBA" id="ARBA00022840"/>
    </source>
</evidence>
<dbReference type="SUPFAM" id="SSF50037">
    <property type="entry name" value="C-terminal domain of transcriptional repressors"/>
    <property type="match status" value="1"/>
</dbReference>
<dbReference type="InterPro" id="IPR004408">
    <property type="entry name" value="Biotin_CoA_COase_ligase"/>
</dbReference>
<dbReference type="HAMAP" id="MF_00978">
    <property type="entry name" value="Bifunct_BirA"/>
    <property type="match status" value="1"/>
</dbReference>
<proteinExistence type="inferred from homology"/>
<evidence type="ECO:0000256" key="1">
    <source>
        <dbReference type="ARBA" id="ARBA00022598"/>
    </source>
</evidence>